<dbReference type="CDD" id="cd00102">
    <property type="entry name" value="IPT"/>
    <property type="match status" value="1"/>
</dbReference>
<dbReference type="OrthoDB" id="71307at2759"/>
<feature type="compositionally biased region" description="Low complexity" evidence="3">
    <location>
        <begin position="95"/>
        <end position="112"/>
    </location>
</feature>
<evidence type="ECO:0000256" key="2">
    <source>
        <dbReference type="PROSITE-ProRule" id="PRU00023"/>
    </source>
</evidence>
<feature type="region of interest" description="Disordered" evidence="3">
    <location>
        <begin position="270"/>
        <end position="291"/>
    </location>
</feature>
<dbReference type="PROSITE" id="PS50297">
    <property type="entry name" value="ANK_REP_REGION"/>
    <property type="match status" value="2"/>
</dbReference>
<accession>A0A1X0RH40</accession>
<organism evidence="6">
    <name type="scientific">Rhizopus microsporus var. microsporus</name>
    <dbReference type="NCBI Taxonomy" id="86635"/>
    <lineage>
        <taxon>Eukaryota</taxon>
        <taxon>Fungi</taxon>
        <taxon>Fungi incertae sedis</taxon>
        <taxon>Mucoromycota</taxon>
        <taxon>Mucoromycotina</taxon>
        <taxon>Mucoromycetes</taxon>
        <taxon>Mucorales</taxon>
        <taxon>Mucorineae</taxon>
        <taxon>Rhizopodaceae</taxon>
        <taxon>Rhizopus</taxon>
    </lineage>
</organism>
<dbReference type="InterPro" id="IPR013783">
    <property type="entry name" value="Ig-like_fold"/>
</dbReference>
<feature type="compositionally biased region" description="Basic residues" evidence="3">
    <location>
        <begin position="366"/>
        <end position="375"/>
    </location>
</feature>
<dbReference type="Gene3D" id="2.60.40.10">
    <property type="entry name" value="Immunoglobulins"/>
    <property type="match status" value="1"/>
</dbReference>
<reference evidence="6" key="1">
    <citation type="journal article" date="2016" name="Proc. Natl. Acad. Sci. U.S.A.">
        <title>Lipid metabolic changes in an early divergent fungus govern the establishment of a mutualistic symbiosis with endobacteria.</title>
        <authorList>
            <person name="Lastovetsky O.A."/>
            <person name="Gaspar M.L."/>
            <person name="Mondo S.J."/>
            <person name="LaButti K.M."/>
            <person name="Sandor L."/>
            <person name="Grigoriev I.V."/>
            <person name="Henry S.A."/>
            <person name="Pawlowska T.E."/>
        </authorList>
    </citation>
    <scope>NUCLEOTIDE SEQUENCE [LARGE SCALE GENOMIC DNA]</scope>
    <source>
        <strain evidence="6">ATCC 52814</strain>
    </source>
</reference>
<dbReference type="GO" id="GO:0005634">
    <property type="term" value="C:nucleus"/>
    <property type="evidence" value="ECO:0007669"/>
    <property type="project" value="TreeGrafter"/>
</dbReference>
<dbReference type="GO" id="GO:0003712">
    <property type="term" value="F:transcription coregulator activity"/>
    <property type="evidence" value="ECO:0007669"/>
    <property type="project" value="TreeGrafter"/>
</dbReference>
<sequence length="1012" mass="113793">MVDFPASLVMEDSFQTCDSPSGSSTSEPHDETHNTTQPLSFMDQSFFHKLSQLTSDNPLFFMQPQSNNSTISPATTTISTSPNTVFNSAFVDPLSPNNNNNNNKNEPASSSSNFWPDFNHAIPDLAKNYTNHIAGYSFNSRSPQMDTHQNKPLPGMQIRVLGVPQTGAKSRVETQIKLCIQLVTDDGDKAQQWSHLKLPEHMVAKEKLKRQILLSTAPNGSKIANIAGLDNSTVHPEKMLYLSARVICASDPSRKVVTCLGCIQRERKRSQRRKENKKVDSEEQQKLDDEKSIANEEQKILLFNCSEVVDFSSGDTILPTRITCYCRHHNERVGFCIYFEMNDHTGKQVATGISPPIMITDDHKSNKLKSGRKRPRTDMDSSSSHFTTSSFDSRHIGSTSSTPSVLPRQFNNHYQIQPRPSPELTKINEVSSFLSPEVLGTSPERPLLQRLIPNEGPTYGGIEVTLLGSGFRSGLTCMFGDVAASSTHYWSPNTLVCILPPAADVGTVVVSFKEYPLVMDSQDVMLFTYYNENDRALMELALQVVGLKMTGKVENAREIAMRIVQGGANNNDNQTQNNTTTHGNQSQQTNLERHIMQVLEVMTTFRDVDPADVSITSAQGHTMLHFAAMLGFAQLSEMLIHLGCNTNITDKNGYTALHYAAWHNHQNVVAVLLEKGSADPEISNRWNKKPLQLTDDPTIRYMLWNHTPADDDYYSSDSEYGYDSSDMLSADIDTSFDEDDEEASVWLSDADVAEDETKNVNWEQYNYLSDSDDSLDEQHEQPHLITASYGEGLRNRKRRTTQQPFIQYLKEIETASHSPEEIMDAEPLHDVDPPTDYEDEKIVPKEMSWMQRTLSHFQPAAPNDLLQNIKNNIPAKPTDLNLKNIADHILQFPSRPASMMSGLFSNNKTHQQEEPEQTLAWYMALAYAMGAGSLVTEDDKEDNHSVASSTTNQEEYAVAVSKRRDRRLYSFWVPMLCLMIIWLIFQFVSSHPGLMDTIIGIAGFRRQYLTIH</sequence>
<dbReference type="VEuPathDB" id="FungiDB:BCV72DRAFT_115676"/>
<dbReference type="InterPro" id="IPR002110">
    <property type="entry name" value="Ankyrin_rpt"/>
</dbReference>
<feature type="transmembrane region" description="Helical" evidence="4">
    <location>
        <begin position="968"/>
        <end position="988"/>
    </location>
</feature>
<dbReference type="GO" id="GO:0003690">
    <property type="term" value="F:double-stranded DNA binding"/>
    <property type="evidence" value="ECO:0007669"/>
    <property type="project" value="TreeGrafter"/>
</dbReference>
<feature type="region of interest" description="Disordered" evidence="3">
    <location>
        <begin position="89"/>
        <end position="112"/>
    </location>
</feature>
<feature type="compositionally biased region" description="Basic and acidic residues" evidence="3">
    <location>
        <begin position="277"/>
        <end position="291"/>
    </location>
</feature>
<protein>
    <recommendedName>
        <fullName evidence="5">IPT/TIG domain-containing protein</fullName>
    </recommendedName>
</protein>
<dbReference type="Gene3D" id="1.25.40.20">
    <property type="entry name" value="Ankyrin repeat-containing domain"/>
    <property type="match status" value="1"/>
</dbReference>
<feature type="compositionally biased region" description="Low complexity" evidence="3">
    <location>
        <begin position="380"/>
        <end position="391"/>
    </location>
</feature>
<dbReference type="Pfam" id="PF12796">
    <property type="entry name" value="Ank_2"/>
    <property type="match status" value="1"/>
</dbReference>
<evidence type="ECO:0000259" key="5">
    <source>
        <dbReference type="SMART" id="SM00429"/>
    </source>
</evidence>
<dbReference type="EMBL" id="KV921858">
    <property type="protein sequence ID" value="ORE11320.1"/>
    <property type="molecule type" value="Genomic_DNA"/>
</dbReference>
<keyword evidence="4" id="KW-0472">Membrane</keyword>
<gene>
    <name evidence="6" type="ORF">BCV72DRAFT_115676</name>
</gene>
<keyword evidence="4" id="KW-0812">Transmembrane</keyword>
<dbReference type="InterPro" id="IPR057962">
    <property type="entry name" value="SPT23_MGA2_DBD"/>
</dbReference>
<dbReference type="Proteomes" id="UP000242414">
    <property type="component" value="Unassembled WGS sequence"/>
</dbReference>
<dbReference type="SUPFAM" id="SSF48403">
    <property type="entry name" value="Ankyrin repeat"/>
    <property type="match status" value="1"/>
</dbReference>
<feature type="region of interest" description="Disordered" evidence="3">
    <location>
        <begin position="11"/>
        <end position="37"/>
    </location>
</feature>
<feature type="compositionally biased region" description="Polar residues" evidence="3">
    <location>
        <begin position="13"/>
        <end position="26"/>
    </location>
</feature>
<dbReference type="PANTHER" id="PTHR23335:SF1">
    <property type="entry name" value="CALMODULIN-BINDING TRANSCRIPTION ACTIVATOR, ISOFORM F"/>
    <property type="match status" value="1"/>
</dbReference>
<keyword evidence="1 2" id="KW-0040">ANK repeat</keyword>
<dbReference type="PROSITE" id="PS50088">
    <property type="entry name" value="ANK_REPEAT"/>
    <property type="match status" value="2"/>
</dbReference>
<feature type="compositionally biased region" description="Low complexity" evidence="3">
    <location>
        <begin position="569"/>
        <end position="588"/>
    </location>
</feature>
<feature type="transmembrane region" description="Helical" evidence="4">
    <location>
        <begin position="919"/>
        <end position="936"/>
    </location>
</feature>
<dbReference type="InterPro" id="IPR002909">
    <property type="entry name" value="IPT_dom"/>
</dbReference>
<dbReference type="GO" id="GO:0006357">
    <property type="term" value="P:regulation of transcription by RNA polymerase II"/>
    <property type="evidence" value="ECO:0007669"/>
    <property type="project" value="TreeGrafter"/>
</dbReference>
<feature type="region of interest" description="Disordered" evidence="3">
    <location>
        <begin position="566"/>
        <end position="588"/>
    </location>
</feature>
<feature type="region of interest" description="Disordered" evidence="3">
    <location>
        <begin position="352"/>
        <end position="408"/>
    </location>
</feature>
<dbReference type="SUPFAM" id="SSF81296">
    <property type="entry name" value="E set domains"/>
    <property type="match status" value="1"/>
</dbReference>
<evidence type="ECO:0000256" key="3">
    <source>
        <dbReference type="SAM" id="MobiDB-lite"/>
    </source>
</evidence>
<keyword evidence="4" id="KW-1133">Transmembrane helix</keyword>
<dbReference type="Pfam" id="PF01833">
    <property type="entry name" value="TIG"/>
    <property type="match status" value="1"/>
</dbReference>
<dbReference type="InterPro" id="IPR036770">
    <property type="entry name" value="Ankyrin_rpt-contain_sf"/>
</dbReference>
<feature type="repeat" description="ANK" evidence="2">
    <location>
        <begin position="652"/>
        <end position="677"/>
    </location>
</feature>
<dbReference type="InterPro" id="IPR014756">
    <property type="entry name" value="Ig_E-set"/>
</dbReference>
<dbReference type="Pfam" id="PF25603">
    <property type="entry name" value="SPT23_MGA2_DBD"/>
    <property type="match status" value="1"/>
</dbReference>
<dbReference type="PANTHER" id="PTHR23335">
    <property type="entry name" value="CALMODULIN-BINDING TRANSCRIPTION ACTIVATOR CAMTA"/>
    <property type="match status" value="1"/>
</dbReference>
<feature type="domain" description="IPT/TIG" evidence="5">
    <location>
        <begin position="445"/>
        <end position="530"/>
    </location>
</feature>
<dbReference type="SMART" id="SM00248">
    <property type="entry name" value="ANK"/>
    <property type="match status" value="2"/>
</dbReference>
<evidence type="ECO:0000313" key="6">
    <source>
        <dbReference type="EMBL" id="ORE11320.1"/>
    </source>
</evidence>
<feature type="repeat" description="ANK" evidence="2">
    <location>
        <begin position="619"/>
        <end position="651"/>
    </location>
</feature>
<name>A0A1X0RH40_RHIZD</name>
<dbReference type="AlphaFoldDB" id="A0A1X0RH40"/>
<evidence type="ECO:0000256" key="1">
    <source>
        <dbReference type="ARBA" id="ARBA00023043"/>
    </source>
</evidence>
<proteinExistence type="predicted"/>
<evidence type="ECO:0000256" key="4">
    <source>
        <dbReference type="SAM" id="Phobius"/>
    </source>
</evidence>
<feature type="compositionally biased region" description="Polar residues" evidence="3">
    <location>
        <begin position="396"/>
        <end position="408"/>
    </location>
</feature>
<dbReference type="SMART" id="SM00429">
    <property type="entry name" value="IPT"/>
    <property type="match status" value="1"/>
</dbReference>